<name>A0A9D1J9K3_9FIRM</name>
<gene>
    <name evidence="1" type="ORF">IAB94_05320</name>
</gene>
<accession>A0A9D1J9K3</accession>
<comment type="caution">
    <text evidence="1">The sequence shown here is derived from an EMBL/GenBank/DDBJ whole genome shotgun (WGS) entry which is preliminary data.</text>
</comment>
<reference evidence="1" key="1">
    <citation type="submission" date="2020-10" db="EMBL/GenBank/DDBJ databases">
        <authorList>
            <person name="Gilroy R."/>
        </authorList>
    </citation>
    <scope>NUCLEOTIDE SEQUENCE</scope>
    <source>
        <strain evidence="1">ChiW16-3235</strain>
    </source>
</reference>
<dbReference type="AlphaFoldDB" id="A0A9D1J9K3"/>
<dbReference type="Gene3D" id="1.25.10.10">
    <property type="entry name" value="Leucine-rich Repeat Variant"/>
    <property type="match status" value="1"/>
</dbReference>
<dbReference type="InterPro" id="IPR011989">
    <property type="entry name" value="ARM-like"/>
</dbReference>
<dbReference type="EMBL" id="DVHK01000109">
    <property type="protein sequence ID" value="HIR67446.1"/>
    <property type="molecule type" value="Genomic_DNA"/>
</dbReference>
<dbReference type="SUPFAM" id="SSF48371">
    <property type="entry name" value="ARM repeat"/>
    <property type="match status" value="1"/>
</dbReference>
<evidence type="ECO:0000313" key="2">
    <source>
        <dbReference type="Proteomes" id="UP000823913"/>
    </source>
</evidence>
<protein>
    <submittedName>
        <fullName evidence="1">HEAT repeat domain-containing protein</fullName>
    </submittedName>
</protein>
<proteinExistence type="predicted"/>
<dbReference type="Proteomes" id="UP000823913">
    <property type="component" value="Unassembled WGS sequence"/>
</dbReference>
<reference evidence="1" key="2">
    <citation type="journal article" date="2021" name="PeerJ">
        <title>Extensive microbial diversity within the chicken gut microbiome revealed by metagenomics and culture.</title>
        <authorList>
            <person name="Gilroy R."/>
            <person name="Ravi A."/>
            <person name="Getino M."/>
            <person name="Pursley I."/>
            <person name="Horton D.L."/>
            <person name="Alikhan N.F."/>
            <person name="Baker D."/>
            <person name="Gharbi K."/>
            <person name="Hall N."/>
            <person name="Watson M."/>
            <person name="Adriaenssens E.M."/>
            <person name="Foster-Nyarko E."/>
            <person name="Jarju S."/>
            <person name="Secka A."/>
            <person name="Antonio M."/>
            <person name="Oren A."/>
            <person name="Chaudhuri R.R."/>
            <person name="La Ragione R."/>
            <person name="Hildebrand F."/>
            <person name="Pallen M.J."/>
        </authorList>
    </citation>
    <scope>NUCLEOTIDE SEQUENCE</scope>
    <source>
        <strain evidence="1">ChiW16-3235</strain>
    </source>
</reference>
<dbReference type="InterPro" id="IPR016024">
    <property type="entry name" value="ARM-type_fold"/>
</dbReference>
<sequence>MKLYDFDGMFEQKLSEYIKRNPRGYTEKQWEDVIPSMYAKFGDTVIKSIGKTPNQYYAEQSDEELVSGLRAHIKNGVPVSEYLCNAIESRHIEELLLPLLSGSEDEISYALNLIGSCKVALPEYMRLLTASDSEDVRNTCVDYVKDFADEVKEHALENYKKGVQPEYMLEILSRCTVRDERVFDLLIKAFRTADENLAMCASYLAAYGDERALPYLMEKIEDEDISYADFQELKFAIEALGGTYDKERDFSSDPYYELIKSHGVIDIDIFKDIK</sequence>
<evidence type="ECO:0000313" key="1">
    <source>
        <dbReference type="EMBL" id="HIR67446.1"/>
    </source>
</evidence>
<organism evidence="1 2">
    <name type="scientific">Candidatus Coproplasma avicola</name>
    <dbReference type="NCBI Taxonomy" id="2840744"/>
    <lineage>
        <taxon>Bacteria</taxon>
        <taxon>Bacillati</taxon>
        <taxon>Bacillota</taxon>
        <taxon>Clostridia</taxon>
        <taxon>Eubacteriales</taxon>
        <taxon>Candidatus Coproplasma</taxon>
    </lineage>
</organism>